<proteinExistence type="predicted"/>
<dbReference type="AlphaFoldDB" id="A0A1H1GUB0"/>
<dbReference type="EMBL" id="FNKO01000002">
    <property type="protein sequence ID" value="SDR16785.1"/>
    <property type="molecule type" value="Genomic_DNA"/>
</dbReference>
<accession>A0A1H1GUB0</accession>
<reference evidence="2" key="1">
    <citation type="submission" date="2016-10" db="EMBL/GenBank/DDBJ databases">
        <authorList>
            <person name="Varghese N."/>
            <person name="Submissions S."/>
        </authorList>
    </citation>
    <scope>NUCLEOTIDE SEQUENCE [LARGE SCALE GENOMIC DNA]</scope>
    <source>
        <strain evidence="2">DSM 45459</strain>
    </source>
</reference>
<protein>
    <recommendedName>
        <fullName evidence="3">Zinc-finger</fullName>
    </recommendedName>
</protein>
<sequence length="87" mass="9872">MFPNPYDERDDVFWIVGLSTDVRHATEVIPGAHPPDEWVPTLCQHWIRLPFPTPAGRVPTTAAIQRQCLRCGELAEQRGCSGVIWDF</sequence>
<dbReference type="Proteomes" id="UP000199301">
    <property type="component" value="Unassembled WGS sequence"/>
</dbReference>
<dbReference type="STRING" id="995062.SAMN04489718_3887"/>
<evidence type="ECO:0000313" key="1">
    <source>
        <dbReference type="EMBL" id="SDR16785.1"/>
    </source>
</evidence>
<dbReference type="RefSeq" id="WP_092526466.1">
    <property type="nucleotide sequence ID" value="NZ_FNKO01000002.1"/>
</dbReference>
<dbReference type="OrthoDB" id="3691612at2"/>
<evidence type="ECO:0008006" key="3">
    <source>
        <dbReference type="Google" id="ProtNLM"/>
    </source>
</evidence>
<organism evidence="1 2">
    <name type="scientific">Actinopolyspora saharensis</name>
    <dbReference type="NCBI Taxonomy" id="995062"/>
    <lineage>
        <taxon>Bacteria</taxon>
        <taxon>Bacillati</taxon>
        <taxon>Actinomycetota</taxon>
        <taxon>Actinomycetes</taxon>
        <taxon>Actinopolysporales</taxon>
        <taxon>Actinopolysporaceae</taxon>
        <taxon>Actinopolyspora</taxon>
    </lineage>
</organism>
<keyword evidence="2" id="KW-1185">Reference proteome</keyword>
<evidence type="ECO:0000313" key="2">
    <source>
        <dbReference type="Proteomes" id="UP000199301"/>
    </source>
</evidence>
<name>A0A1H1GUB0_9ACTN</name>
<gene>
    <name evidence="1" type="ORF">SAMN04489718_3887</name>
</gene>